<dbReference type="AlphaFoldDB" id="A0A0L8MDN1"/>
<evidence type="ECO:0000313" key="1">
    <source>
        <dbReference type="EMBL" id="KOG48526.1"/>
    </source>
</evidence>
<sequence>MPPGAPEGGDDRAVRDLLACLSRRSPEDIRLARDDLGRLRWEAGSLGVAICRDEGGMLVALARGMSVALSAVAVPGSVEAEALLPFSRSERAFAGEATAGQRSFLLARMWARKEAALRLAGRGGFALAAEVDVLGAGPDGRVVIPASGPFGGGGVAYVRDLFAGAGAAAAVAASAPVRRAVFRRLRCPEPATA</sequence>
<name>A0A0L8MDN1_STRVG</name>
<reference evidence="2" key="1">
    <citation type="submission" date="2015-07" db="EMBL/GenBank/DDBJ databases">
        <authorList>
            <consortium name="Consortium for Microbial Forensics and Genomics (microFORGE)"/>
            <person name="Knight B.M."/>
            <person name="Roberts D.P."/>
            <person name="Lin D."/>
            <person name="Hari K."/>
            <person name="Fletcher J."/>
            <person name="Melcher U."/>
            <person name="Blagden T."/>
            <person name="Winegar R.A."/>
        </authorList>
    </citation>
    <scope>NUCLEOTIDE SEQUENCE [LARGE SCALE GENOMIC DNA]</scope>
    <source>
        <strain evidence="2">NRRL B-1447</strain>
    </source>
</reference>
<proteinExistence type="predicted"/>
<dbReference type="PATRIC" id="fig|1961.12.peg.4687"/>
<accession>A0A0L8MDN1</accession>
<dbReference type="Proteomes" id="UP000037084">
    <property type="component" value="Unassembled WGS sequence"/>
</dbReference>
<dbReference type="GO" id="GO:0008897">
    <property type="term" value="F:holo-[acyl-carrier-protein] synthase activity"/>
    <property type="evidence" value="ECO:0007669"/>
    <property type="project" value="InterPro"/>
</dbReference>
<gene>
    <name evidence="1" type="ORF">ADK75_20735</name>
</gene>
<evidence type="ECO:0008006" key="3">
    <source>
        <dbReference type="Google" id="ProtNLM"/>
    </source>
</evidence>
<dbReference type="EMBL" id="LGUV01000289">
    <property type="protein sequence ID" value="KOG48526.1"/>
    <property type="molecule type" value="Genomic_DNA"/>
</dbReference>
<dbReference type="GO" id="GO:0000287">
    <property type="term" value="F:magnesium ion binding"/>
    <property type="evidence" value="ECO:0007669"/>
    <property type="project" value="InterPro"/>
</dbReference>
<evidence type="ECO:0000313" key="2">
    <source>
        <dbReference type="Proteomes" id="UP000037084"/>
    </source>
</evidence>
<comment type="caution">
    <text evidence="1">The sequence shown here is derived from an EMBL/GenBank/DDBJ whole genome shotgun (WGS) entry which is preliminary data.</text>
</comment>
<organism evidence="1 2">
    <name type="scientific">Streptomyces virginiae</name>
    <name type="common">Streptomyces cinnamonensis</name>
    <dbReference type="NCBI Taxonomy" id="1961"/>
    <lineage>
        <taxon>Bacteria</taxon>
        <taxon>Bacillati</taxon>
        <taxon>Actinomycetota</taxon>
        <taxon>Actinomycetes</taxon>
        <taxon>Kitasatosporales</taxon>
        <taxon>Streptomycetaceae</taxon>
        <taxon>Streptomyces</taxon>
    </lineage>
</organism>
<dbReference type="SUPFAM" id="SSF56214">
    <property type="entry name" value="4'-phosphopantetheinyl transferase"/>
    <property type="match status" value="1"/>
</dbReference>
<protein>
    <recommendedName>
        <fullName evidence="3">4'-phosphopantetheinyl transferase domain-containing protein</fullName>
    </recommendedName>
</protein>
<dbReference type="InterPro" id="IPR037143">
    <property type="entry name" value="4-PPantetheinyl_Trfase_dom_sf"/>
</dbReference>